<dbReference type="Gene3D" id="2.60.120.1060">
    <property type="entry name" value="NPCBM/NEW2 domain"/>
    <property type="match status" value="1"/>
</dbReference>
<reference evidence="6 7" key="1">
    <citation type="submission" date="2019-02" db="EMBL/GenBank/DDBJ databases">
        <title>Deep-cultivation of Planctomycetes and their phenomic and genomic characterization uncovers novel biology.</title>
        <authorList>
            <person name="Wiegand S."/>
            <person name="Jogler M."/>
            <person name="Boedeker C."/>
            <person name="Pinto D."/>
            <person name="Vollmers J."/>
            <person name="Rivas-Marin E."/>
            <person name="Kohn T."/>
            <person name="Peeters S.H."/>
            <person name="Heuer A."/>
            <person name="Rast P."/>
            <person name="Oberbeckmann S."/>
            <person name="Bunk B."/>
            <person name="Jeske O."/>
            <person name="Meyerdierks A."/>
            <person name="Storesund J.E."/>
            <person name="Kallscheuer N."/>
            <person name="Luecker S."/>
            <person name="Lage O.M."/>
            <person name="Pohl T."/>
            <person name="Merkel B.J."/>
            <person name="Hornburger P."/>
            <person name="Mueller R.-W."/>
            <person name="Bruemmer F."/>
            <person name="Labrenz M."/>
            <person name="Spormann A.M."/>
            <person name="Op den Camp H."/>
            <person name="Overmann J."/>
            <person name="Amann R."/>
            <person name="Jetten M.S.M."/>
            <person name="Mascher T."/>
            <person name="Medema M.H."/>
            <person name="Devos D.P."/>
            <person name="Kaster A.-K."/>
            <person name="Ovreas L."/>
            <person name="Rohde M."/>
            <person name="Galperin M.Y."/>
            <person name="Jogler C."/>
        </authorList>
    </citation>
    <scope>NUCLEOTIDE SEQUENCE [LARGE SCALE GENOMIC DNA]</scope>
    <source>
        <strain evidence="6 7">Q31a</strain>
    </source>
</reference>
<proteinExistence type="predicted"/>
<dbReference type="InterPro" id="IPR036909">
    <property type="entry name" value="Cyt_c-like_dom_sf"/>
</dbReference>
<dbReference type="PROSITE" id="PS51007">
    <property type="entry name" value="CYTC"/>
    <property type="match status" value="1"/>
</dbReference>
<dbReference type="Pfam" id="PF07587">
    <property type="entry name" value="PSD1"/>
    <property type="match status" value="1"/>
</dbReference>
<dbReference type="InterPro" id="IPR011444">
    <property type="entry name" value="DUF1549"/>
</dbReference>
<dbReference type="AlphaFoldDB" id="A0A518G2G8"/>
<protein>
    <submittedName>
        <fullName evidence="6">Planctomycete cytochrome C</fullName>
    </submittedName>
</protein>
<evidence type="ECO:0000256" key="4">
    <source>
        <dbReference type="PROSITE-ProRule" id="PRU00433"/>
    </source>
</evidence>
<dbReference type="GO" id="GO:0020037">
    <property type="term" value="F:heme binding"/>
    <property type="evidence" value="ECO:0007669"/>
    <property type="project" value="InterPro"/>
</dbReference>
<evidence type="ECO:0000256" key="3">
    <source>
        <dbReference type="ARBA" id="ARBA00023004"/>
    </source>
</evidence>
<dbReference type="InterPro" id="IPR022655">
    <property type="entry name" value="DUF1553"/>
</dbReference>
<evidence type="ECO:0000313" key="7">
    <source>
        <dbReference type="Proteomes" id="UP000318017"/>
    </source>
</evidence>
<dbReference type="Pfam" id="PF08305">
    <property type="entry name" value="NPCBM"/>
    <property type="match status" value="1"/>
</dbReference>
<evidence type="ECO:0000256" key="1">
    <source>
        <dbReference type="ARBA" id="ARBA00022617"/>
    </source>
</evidence>
<dbReference type="PANTHER" id="PTHR35889:SF3">
    <property type="entry name" value="F-BOX DOMAIN-CONTAINING PROTEIN"/>
    <property type="match status" value="1"/>
</dbReference>
<evidence type="ECO:0000313" key="6">
    <source>
        <dbReference type="EMBL" id="QDV22791.1"/>
    </source>
</evidence>
<keyword evidence="2 4" id="KW-0479">Metal-binding</keyword>
<sequence length="984" mass="108255">MAILGWLTKSSALATDPINFATEIAPLLERSCLGCHSAGIDKGDVSLATPQSLLDAGFLIPGDADSSHLVDLITSTDGNPAAMPKDSPSLPDAEVRLIRRWIEQGAAWPESIVLREPPASDASWWSYQPLAKDFVFHSVDEFIDQKLAEHQLERSPPADRRTLIRRLTFDLHGLPPSPAAVVEFETDPHPDAYARLVDRLLESPLYGERYARHWLDLAHYADTHGFERDQRRDHAWRYRDYVIDAFNDDKPYNRFLQEQIAGDILWPDDSAAIIATGFLAAGPWDYVGQVETKSPSLRRAARTLDLDDMATQVMTATMAMTINCARCHDHKLDPLLQEEYYQLQAVFAGVQRAERLVHPSSVEEYQARRERLISQQRPIDFEIGMLEGQGIDLADIVGGGSGFGSGTIGAGLDPRTAKSASPGGGALIEITPNQFAKSSLRFIDGLFIPDGNDGSTPIPITSSGITISGLPDTSGTAWDAVRNGPVASQHSTVLSEIDFASGPHTLLGLHANGGITFDLTAIRAAALSVTESPPCDLRLTGSVGYFGAAGDNRADAYVYVDGERVAHFPQLKRQDGLRVIDILLPASAEYLTLISTDGQNGYSHDQIGFGDARLRPTSPAQPTPQAQERLSELKAERQELAVKIKAIGPPPKFFGIETTDQVPPVYLLQRGDPESPVGKRLAPGGFAALAMLSPAWGSSDSSTDERRVALAHWITDPRNPLTPRVLVNRLWHWHFGQGIVNTPSDFGFGGDLPSHPKLLDWLALQLQKENGSIKAVHRLILNSKAYKQQSRFSSQADEIAVDADNRLLWRQNAKRMEAEVIRDSILAITGNLNPARGGPGFEDFQYQDAYAPIYMYVTADSPPLWKRSIYRFIVRTTPNPFLSTLDCPDPANLTPTRLTTTTTLQSLALYNNDFVLRQADDLAVQIQRRAGDSPAQKIEQAFLSVLQRAPTPSEVELGSEFLATQELFLFCRILFNSSEFLYVD</sequence>
<dbReference type="InterPro" id="IPR009056">
    <property type="entry name" value="Cyt_c-like_dom"/>
</dbReference>
<dbReference type="GO" id="GO:0046872">
    <property type="term" value="F:metal ion binding"/>
    <property type="evidence" value="ECO:0007669"/>
    <property type="project" value="UniProtKB-KW"/>
</dbReference>
<keyword evidence="1 4" id="KW-0349">Heme</keyword>
<keyword evidence="3 4" id="KW-0408">Iron</keyword>
<dbReference type="PANTHER" id="PTHR35889">
    <property type="entry name" value="CYCLOINULO-OLIGOSACCHARIDE FRUCTANOTRANSFERASE-RELATED"/>
    <property type="match status" value="1"/>
</dbReference>
<dbReference type="Pfam" id="PF07635">
    <property type="entry name" value="PSCyt1"/>
    <property type="match status" value="1"/>
</dbReference>
<evidence type="ECO:0000259" key="5">
    <source>
        <dbReference type="PROSITE" id="PS51007"/>
    </source>
</evidence>
<keyword evidence="7" id="KW-1185">Reference proteome</keyword>
<organism evidence="6 7">
    <name type="scientific">Aureliella helgolandensis</name>
    <dbReference type="NCBI Taxonomy" id="2527968"/>
    <lineage>
        <taxon>Bacteria</taxon>
        <taxon>Pseudomonadati</taxon>
        <taxon>Planctomycetota</taxon>
        <taxon>Planctomycetia</taxon>
        <taxon>Pirellulales</taxon>
        <taxon>Pirellulaceae</taxon>
        <taxon>Aureliella</taxon>
    </lineage>
</organism>
<evidence type="ECO:0000256" key="2">
    <source>
        <dbReference type="ARBA" id="ARBA00022723"/>
    </source>
</evidence>
<accession>A0A518G2G8</accession>
<feature type="domain" description="Cytochrome c" evidence="5">
    <location>
        <begin position="11"/>
        <end position="106"/>
    </location>
</feature>
<dbReference type="SUPFAM" id="SSF46626">
    <property type="entry name" value="Cytochrome c"/>
    <property type="match status" value="1"/>
</dbReference>
<dbReference type="Proteomes" id="UP000318017">
    <property type="component" value="Chromosome"/>
</dbReference>
<dbReference type="EMBL" id="CP036298">
    <property type="protein sequence ID" value="QDV22791.1"/>
    <property type="molecule type" value="Genomic_DNA"/>
</dbReference>
<dbReference type="KEGG" id="ahel:Q31a_10820"/>
<name>A0A518G2G8_9BACT</name>
<dbReference type="InterPro" id="IPR011429">
    <property type="entry name" value="Cyt_c_Planctomycete-type"/>
</dbReference>
<dbReference type="GO" id="GO:0009055">
    <property type="term" value="F:electron transfer activity"/>
    <property type="evidence" value="ECO:0007669"/>
    <property type="project" value="InterPro"/>
</dbReference>
<dbReference type="InterPro" id="IPR013222">
    <property type="entry name" value="Glyco_hyd_98_carb-bd"/>
</dbReference>
<gene>
    <name evidence="6" type="ORF">Q31a_10820</name>
</gene>
<dbReference type="Pfam" id="PF07583">
    <property type="entry name" value="PSCyt2"/>
    <property type="match status" value="1"/>
</dbReference>
<dbReference type="InterPro" id="IPR038637">
    <property type="entry name" value="NPCBM_sf"/>
</dbReference>